<dbReference type="NCBIfam" id="NF003764">
    <property type="entry name" value="PRK05355.1"/>
    <property type="match status" value="1"/>
</dbReference>
<evidence type="ECO:0000256" key="11">
    <source>
        <dbReference type="RuleBase" id="RU004504"/>
    </source>
</evidence>
<sequence>MTDINKINEFRVNNFGAGPGCVPTEVLLEAQKELLNFQGCGKSIMEVSHRGKEFEGVINETKSNLKKLLSINDDYDVLFLQGGASSLFAGIPMNLCENGVEDTVDFIVTGSWSKQATADGKYFCKVNKVVDMEKEKFLTVTEPSQWKFSEDAKYVHYCDNETIHGIEMPITTPDHLPSNLIKVCDMSSNFLSKPIDVSKFDLIFAGAQKNAGISGITIVIIKKSLLLKTKPNVPSVFNFLKKSQNNSLDNTPPTFNIYITGLILKWIINKGGLGEIEKLNIAKAHALYNYIDGSNGFYRCSIDKIYRSRMNVVFRIQDGNIELEEKFIKEAAKENITDIKGHRSVGGLRVSLYNAITIDQTLILINFMTNFYNNNK</sequence>
<dbReference type="EC" id="2.6.1.52" evidence="12"/>
<dbReference type="Pfam" id="PF00266">
    <property type="entry name" value="Aminotran_5"/>
    <property type="match status" value="1"/>
</dbReference>
<accession>A0AAN7YLJ4</accession>
<comment type="similarity">
    <text evidence="3">Belongs to the class-V pyridoxal-phosphate-dependent aminotransferase family. SerC subfamily.</text>
</comment>
<dbReference type="InterPro" id="IPR015424">
    <property type="entry name" value="PyrdxlP-dep_Trfase"/>
</dbReference>
<feature type="domain" description="Aminotransferase class V" evidence="13">
    <location>
        <begin position="13"/>
        <end position="359"/>
    </location>
</feature>
<evidence type="ECO:0000256" key="8">
    <source>
        <dbReference type="ARBA" id="ARBA00023299"/>
    </source>
</evidence>
<comment type="pathway">
    <text evidence="2 12">Amino-acid biosynthesis; L-serine biosynthesis; L-serine from 3-phospho-D-glycerate: step 2/3.</text>
</comment>
<keyword evidence="7" id="KW-0663">Pyridoxal phosphate</keyword>
<dbReference type="InterPro" id="IPR022278">
    <property type="entry name" value="Pser_aminoTfrase"/>
</dbReference>
<dbReference type="Proteomes" id="UP001344447">
    <property type="component" value="Unassembled WGS sequence"/>
</dbReference>
<dbReference type="NCBIfam" id="TIGR01364">
    <property type="entry name" value="serC_1"/>
    <property type="match status" value="1"/>
</dbReference>
<proteinExistence type="inferred from homology"/>
<dbReference type="FunFam" id="3.40.640.10:FF:000010">
    <property type="entry name" value="Phosphoserine aminotransferase"/>
    <property type="match status" value="1"/>
</dbReference>
<evidence type="ECO:0000256" key="3">
    <source>
        <dbReference type="ARBA" id="ARBA00006904"/>
    </source>
</evidence>
<keyword evidence="4 12" id="KW-0032">Aminotransferase</keyword>
<evidence type="ECO:0000256" key="2">
    <source>
        <dbReference type="ARBA" id="ARBA00005099"/>
    </source>
</evidence>
<dbReference type="GO" id="GO:0006564">
    <property type="term" value="P:L-serine biosynthetic process"/>
    <property type="evidence" value="ECO:0007669"/>
    <property type="project" value="UniProtKB-KW"/>
</dbReference>
<dbReference type="GO" id="GO:0030170">
    <property type="term" value="F:pyridoxal phosphate binding"/>
    <property type="evidence" value="ECO:0007669"/>
    <property type="project" value="TreeGrafter"/>
</dbReference>
<dbReference type="EMBL" id="JAVFKY010000005">
    <property type="protein sequence ID" value="KAK5575704.1"/>
    <property type="molecule type" value="Genomic_DNA"/>
</dbReference>
<gene>
    <name evidence="14" type="ORF">RB653_006838</name>
</gene>
<evidence type="ECO:0000313" key="15">
    <source>
        <dbReference type="Proteomes" id="UP001344447"/>
    </source>
</evidence>
<keyword evidence="15" id="KW-1185">Reference proteome</keyword>
<comment type="caution">
    <text evidence="14">The sequence shown here is derived from an EMBL/GenBank/DDBJ whole genome shotgun (WGS) entry which is preliminary data.</text>
</comment>
<protein>
    <recommendedName>
        <fullName evidence="12">Phosphoserine aminotransferase</fullName>
        <ecNumber evidence="12">2.6.1.52</ecNumber>
    </recommendedName>
</protein>
<dbReference type="PANTHER" id="PTHR43247:SF1">
    <property type="entry name" value="PHOSPHOSERINE AMINOTRANSFERASE"/>
    <property type="match status" value="1"/>
</dbReference>
<evidence type="ECO:0000256" key="7">
    <source>
        <dbReference type="ARBA" id="ARBA00022898"/>
    </source>
</evidence>
<dbReference type="PANTHER" id="PTHR43247">
    <property type="entry name" value="PHOSPHOSERINE AMINOTRANSFERASE"/>
    <property type="match status" value="1"/>
</dbReference>
<dbReference type="InterPro" id="IPR020578">
    <property type="entry name" value="Aminotrans_V_PyrdxlP_BS"/>
</dbReference>
<comment type="cofactor">
    <cofactor evidence="1 11">
        <name>pyridoxal 5'-phosphate</name>
        <dbReference type="ChEBI" id="CHEBI:597326"/>
    </cofactor>
</comment>
<evidence type="ECO:0000256" key="6">
    <source>
        <dbReference type="ARBA" id="ARBA00022679"/>
    </source>
</evidence>
<dbReference type="Gene3D" id="3.40.640.10">
    <property type="entry name" value="Type I PLP-dependent aspartate aminotransferase-like (Major domain)"/>
    <property type="match status" value="1"/>
</dbReference>
<evidence type="ECO:0000256" key="4">
    <source>
        <dbReference type="ARBA" id="ARBA00022576"/>
    </source>
</evidence>
<evidence type="ECO:0000256" key="1">
    <source>
        <dbReference type="ARBA" id="ARBA00001933"/>
    </source>
</evidence>
<dbReference type="GO" id="GO:0005737">
    <property type="term" value="C:cytoplasm"/>
    <property type="evidence" value="ECO:0007669"/>
    <property type="project" value="TreeGrafter"/>
</dbReference>
<comment type="catalytic activity">
    <reaction evidence="9">
        <text>4-(phosphooxy)-L-threonine + 2-oxoglutarate = (R)-3-hydroxy-2-oxo-4-phosphooxybutanoate + L-glutamate</text>
        <dbReference type="Rhea" id="RHEA:16573"/>
        <dbReference type="ChEBI" id="CHEBI:16810"/>
        <dbReference type="ChEBI" id="CHEBI:29985"/>
        <dbReference type="ChEBI" id="CHEBI:58452"/>
        <dbReference type="ChEBI" id="CHEBI:58538"/>
        <dbReference type="EC" id="2.6.1.52"/>
    </reaction>
</comment>
<evidence type="ECO:0000259" key="13">
    <source>
        <dbReference type="Pfam" id="PF00266"/>
    </source>
</evidence>
<evidence type="ECO:0000256" key="12">
    <source>
        <dbReference type="RuleBase" id="RU004505"/>
    </source>
</evidence>
<dbReference type="AlphaFoldDB" id="A0AAN7YLJ4"/>
<dbReference type="InterPro" id="IPR015421">
    <property type="entry name" value="PyrdxlP-dep_Trfase_major"/>
</dbReference>
<name>A0AAN7YLJ4_9MYCE</name>
<dbReference type="HAMAP" id="MF_00160">
    <property type="entry name" value="SerC_aminotrans_5"/>
    <property type="match status" value="1"/>
</dbReference>
<keyword evidence="6 12" id="KW-0808">Transferase</keyword>
<comment type="catalytic activity">
    <reaction evidence="10 12">
        <text>O-phospho-L-serine + 2-oxoglutarate = 3-phosphooxypyruvate + L-glutamate</text>
        <dbReference type="Rhea" id="RHEA:14329"/>
        <dbReference type="ChEBI" id="CHEBI:16810"/>
        <dbReference type="ChEBI" id="CHEBI:18110"/>
        <dbReference type="ChEBI" id="CHEBI:29985"/>
        <dbReference type="ChEBI" id="CHEBI:57524"/>
        <dbReference type="EC" id="2.6.1.52"/>
    </reaction>
</comment>
<dbReference type="PROSITE" id="PS00595">
    <property type="entry name" value="AA_TRANSFER_CLASS_5"/>
    <property type="match status" value="1"/>
</dbReference>
<dbReference type="FunFam" id="3.90.1150.10:FF:000006">
    <property type="entry name" value="Phosphoserine aminotransferase"/>
    <property type="match status" value="1"/>
</dbReference>
<evidence type="ECO:0000313" key="14">
    <source>
        <dbReference type="EMBL" id="KAK5575704.1"/>
    </source>
</evidence>
<organism evidence="14 15">
    <name type="scientific">Dictyostelium firmibasis</name>
    <dbReference type="NCBI Taxonomy" id="79012"/>
    <lineage>
        <taxon>Eukaryota</taxon>
        <taxon>Amoebozoa</taxon>
        <taxon>Evosea</taxon>
        <taxon>Eumycetozoa</taxon>
        <taxon>Dictyostelia</taxon>
        <taxon>Dictyosteliales</taxon>
        <taxon>Dictyosteliaceae</taxon>
        <taxon>Dictyostelium</taxon>
    </lineage>
</organism>
<dbReference type="InterPro" id="IPR015422">
    <property type="entry name" value="PyrdxlP-dep_Trfase_small"/>
</dbReference>
<keyword evidence="8 12" id="KW-0718">Serine biosynthesis</keyword>
<evidence type="ECO:0000256" key="9">
    <source>
        <dbReference type="ARBA" id="ARBA00047630"/>
    </source>
</evidence>
<reference evidence="14 15" key="1">
    <citation type="submission" date="2023-11" db="EMBL/GenBank/DDBJ databases">
        <title>Dfirmibasis_genome.</title>
        <authorList>
            <person name="Edelbroek B."/>
            <person name="Kjellin J."/>
            <person name="Jerlstrom-Hultqvist J."/>
            <person name="Soderbom F."/>
        </authorList>
    </citation>
    <scope>NUCLEOTIDE SEQUENCE [LARGE SCALE GENOMIC DNA]</scope>
    <source>
        <strain evidence="14 15">TNS-C-14</strain>
    </source>
</reference>
<dbReference type="SUPFAM" id="SSF53383">
    <property type="entry name" value="PLP-dependent transferases"/>
    <property type="match status" value="1"/>
</dbReference>
<evidence type="ECO:0000256" key="10">
    <source>
        <dbReference type="ARBA" id="ARBA00049007"/>
    </source>
</evidence>
<evidence type="ECO:0000256" key="5">
    <source>
        <dbReference type="ARBA" id="ARBA00022605"/>
    </source>
</evidence>
<dbReference type="GO" id="GO:0004648">
    <property type="term" value="F:O-phospho-L-serine:2-oxoglutarate aminotransferase activity"/>
    <property type="evidence" value="ECO:0007669"/>
    <property type="project" value="UniProtKB-EC"/>
</dbReference>
<dbReference type="PIRSF" id="PIRSF000525">
    <property type="entry name" value="SerC"/>
    <property type="match status" value="1"/>
</dbReference>
<dbReference type="Gene3D" id="3.90.1150.10">
    <property type="entry name" value="Aspartate Aminotransferase, domain 1"/>
    <property type="match status" value="1"/>
</dbReference>
<dbReference type="InterPro" id="IPR000192">
    <property type="entry name" value="Aminotrans_V_dom"/>
</dbReference>
<keyword evidence="5 12" id="KW-0028">Amino-acid biosynthesis</keyword>